<protein>
    <recommendedName>
        <fullName evidence="3">CARD domain-containing protein</fullName>
    </recommendedName>
</protein>
<evidence type="ECO:0000313" key="4">
    <source>
        <dbReference type="EMBL" id="CAH3162084.1"/>
    </source>
</evidence>
<keyword evidence="5" id="KW-1185">Reference proteome</keyword>
<dbReference type="PANTHER" id="PTHR15034:SF5">
    <property type="entry name" value="DEATH DOMAIN-CONTAINING PROTEIN CRADD"/>
    <property type="match status" value="1"/>
</dbReference>
<evidence type="ECO:0000259" key="3">
    <source>
        <dbReference type="PROSITE" id="PS50209"/>
    </source>
</evidence>
<evidence type="ECO:0000256" key="2">
    <source>
        <dbReference type="SAM" id="MobiDB-lite"/>
    </source>
</evidence>
<feature type="region of interest" description="Disordered" evidence="2">
    <location>
        <begin position="650"/>
        <end position="669"/>
    </location>
</feature>
<feature type="region of interest" description="Disordered" evidence="2">
    <location>
        <begin position="520"/>
        <end position="540"/>
    </location>
</feature>
<feature type="compositionally biased region" description="Acidic residues" evidence="2">
    <location>
        <begin position="520"/>
        <end position="530"/>
    </location>
</feature>
<dbReference type="PROSITE" id="PS50209">
    <property type="entry name" value="CARD"/>
    <property type="match status" value="1"/>
</dbReference>
<dbReference type="EMBL" id="CALNXK010000122">
    <property type="protein sequence ID" value="CAH3162084.1"/>
    <property type="molecule type" value="Genomic_DNA"/>
</dbReference>
<keyword evidence="1" id="KW-0175">Coiled coil</keyword>
<sequence length="769" mass="89365">MNLSSFKNTVIGQSQGTKVPLQTINRRTRRDKRVCKDFVMSLDELDESFTDILTKHRLLIVQNLQVDRTFLFDYLISKKTFDKTDYELIQAEKTSESKAGRFLDILAMKGESAFCHFLDVLQVVNPNLYEMMTGESATKRVNPIFSEIKSQITFGGGSSFLDVEILSNYVKRQSEELQDLAFRLDQVLKENNELRRRLDDSLSEQGRKQKKIEALEKQVYDTQEALASEARSSASKDGENLLQRFEVIQREGRTNQFIIQLQMRLLTAHEENETLRKQLEDARASNTFKKRETTKLSQQLKSQSAELKSYEGLKKKLREVQFENGKLRCELQEKEDEVLELTKVKHWTEALTARYDLIVAEKEKALKNQEVIESKCTSQQDDISDLMMKLNLKEKDIEELQRSYKEAEDNSRIYREARDFYCKAITETALELEEVRKEKEDAAHRYNKMLESKESSICQQAEYLRQFEKKYEETKEELRAVKLNLAQERKDNEELRKRISNLELDLKQKEPISHVEADVEDECPTQDSCDESEKGETDHDVGSCIDWKNIKERQNKDIVGSIIRRIEEPYQQTKVTQEKAVSKSISLDERLASILPEFDSLPPDTKKGVSIDRNRMKQSLSYELLATMVPRVTAVGASFPEALSAAISRSHDSYHERGQSRNHFPGRRIGFRKMSDPVGVEYFSLQLQNPNVPERDQEENEAKGILKYKEKSLRDLAGDENETFEDKKEEGQRGFRSRTQAIRLRTGERHRRQTEPALFTQGKEYLPSP</sequence>
<feature type="coiled-coil region" evidence="1">
    <location>
        <begin position="258"/>
        <end position="344"/>
    </location>
</feature>
<feature type="coiled-coil region" evidence="1">
    <location>
        <begin position="383"/>
        <end position="505"/>
    </location>
</feature>
<feature type="domain" description="CARD" evidence="3">
    <location>
        <begin position="45"/>
        <end position="136"/>
    </location>
</feature>
<gene>
    <name evidence="4" type="ORF">PLOB_00005148</name>
</gene>
<accession>A0ABN8QG82</accession>
<proteinExistence type="predicted"/>
<dbReference type="InterPro" id="IPR001315">
    <property type="entry name" value="CARD"/>
</dbReference>
<feature type="compositionally biased region" description="Basic and acidic residues" evidence="2">
    <location>
        <begin position="531"/>
        <end position="540"/>
    </location>
</feature>
<dbReference type="InterPro" id="IPR011029">
    <property type="entry name" value="DEATH-like_dom_sf"/>
</dbReference>
<dbReference type="Proteomes" id="UP001159405">
    <property type="component" value="Unassembled WGS sequence"/>
</dbReference>
<name>A0ABN8QG82_9CNID</name>
<feature type="region of interest" description="Disordered" evidence="2">
    <location>
        <begin position="716"/>
        <end position="769"/>
    </location>
</feature>
<feature type="compositionally biased region" description="Basic and acidic residues" evidence="2">
    <location>
        <begin position="650"/>
        <end position="659"/>
    </location>
</feature>
<feature type="coiled-coil region" evidence="1">
    <location>
        <begin position="170"/>
        <end position="218"/>
    </location>
</feature>
<dbReference type="SUPFAM" id="SSF47986">
    <property type="entry name" value="DEATH domain"/>
    <property type="match status" value="1"/>
</dbReference>
<organism evidence="4 5">
    <name type="scientific">Porites lobata</name>
    <dbReference type="NCBI Taxonomy" id="104759"/>
    <lineage>
        <taxon>Eukaryota</taxon>
        <taxon>Metazoa</taxon>
        <taxon>Cnidaria</taxon>
        <taxon>Anthozoa</taxon>
        <taxon>Hexacorallia</taxon>
        <taxon>Scleractinia</taxon>
        <taxon>Fungiina</taxon>
        <taxon>Poritidae</taxon>
        <taxon>Porites</taxon>
    </lineage>
</organism>
<dbReference type="Gene3D" id="1.10.533.10">
    <property type="entry name" value="Death Domain, Fas"/>
    <property type="match status" value="1"/>
</dbReference>
<comment type="caution">
    <text evidence="4">The sequence shown here is derived from an EMBL/GenBank/DDBJ whole genome shotgun (WGS) entry which is preliminary data.</text>
</comment>
<dbReference type="InterPro" id="IPR037939">
    <property type="entry name" value="CRADD"/>
</dbReference>
<dbReference type="Pfam" id="PF00619">
    <property type="entry name" value="CARD"/>
    <property type="match status" value="1"/>
</dbReference>
<reference evidence="4 5" key="1">
    <citation type="submission" date="2022-05" db="EMBL/GenBank/DDBJ databases">
        <authorList>
            <consortium name="Genoscope - CEA"/>
            <person name="William W."/>
        </authorList>
    </citation>
    <scope>NUCLEOTIDE SEQUENCE [LARGE SCALE GENOMIC DNA]</scope>
</reference>
<feature type="compositionally biased region" description="Basic and acidic residues" evidence="2">
    <location>
        <begin position="724"/>
        <end position="733"/>
    </location>
</feature>
<evidence type="ECO:0000313" key="5">
    <source>
        <dbReference type="Proteomes" id="UP001159405"/>
    </source>
</evidence>
<evidence type="ECO:0000256" key="1">
    <source>
        <dbReference type="SAM" id="Coils"/>
    </source>
</evidence>
<dbReference type="PANTHER" id="PTHR15034">
    <property type="entry name" value="DEATH DOMAIN-CONTAINING PROTEIN CRADD"/>
    <property type="match status" value="1"/>
</dbReference>
<dbReference type="CDD" id="cd01671">
    <property type="entry name" value="CARD"/>
    <property type="match status" value="1"/>
</dbReference>